<accession>A0A1Y5U0Z5</accession>
<name>A0A1Y5U0Z5_9PROT</name>
<evidence type="ECO:0000313" key="2">
    <source>
        <dbReference type="Proteomes" id="UP000193200"/>
    </source>
</evidence>
<dbReference type="RefSeq" id="WP_085885420.1">
    <property type="nucleotide sequence ID" value="NZ_FWFR01000004.1"/>
</dbReference>
<evidence type="ECO:0000313" key="1">
    <source>
        <dbReference type="EMBL" id="SLN76341.1"/>
    </source>
</evidence>
<dbReference type="Proteomes" id="UP000193200">
    <property type="component" value="Unassembled WGS sequence"/>
</dbReference>
<reference evidence="1 2" key="1">
    <citation type="submission" date="2017-03" db="EMBL/GenBank/DDBJ databases">
        <authorList>
            <person name="Afonso C.L."/>
            <person name="Miller P.J."/>
            <person name="Scott M.A."/>
            <person name="Spackman E."/>
            <person name="Goraichik I."/>
            <person name="Dimitrov K.M."/>
            <person name="Suarez D.L."/>
            <person name="Swayne D.E."/>
        </authorList>
    </citation>
    <scope>NUCLEOTIDE SEQUENCE [LARGE SCALE GENOMIC DNA]</scope>
    <source>
        <strain evidence="1 2">CECT 7691</strain>
    </source>
</reference>
<evidence type="ECO:0008006" key="3">
    <source>
        <dbReference type="Google" id="ProtNLM"/>
    </source>
</evidence>
<proteinExistence type="predicted"/>
<dbReference type="AlphaFoldDB" id="A0A1Y5U0Z5"/>
<protein>
    <recommendedName>
        <fullName evidence="3">Lipoprotein</fullName>
    </recommendedName>
</protein>
<dbReference type="EMBL" id="FWFR01000004">
    <property type="protein sequence ID" value="SLN76341.1"/>
    <property type="molecule type" value="Genomic_DNA"/>
</dbReference>
<keyword evidence="2" id="KW-1185">Reference proteome</keyword>
<organism evidence="1 2">
    <name type="scientific">Oceanibacterium hippocampi</name>
    <dbReference type="NCBI Taxonomy" id="745714"/>
    <lineage>
        <taxon>Bacteria</taxon>
        <taxon>Pseudomonadati</taxon>
        <taxon>Pseudomonadota</taxon>
        <taxon>Alphaproteobacteria</taxon>
        <taxon>Sneathiellales</taxon>
        <taxon>Sneathiellaceae</taxon>
        <taxon>Oceanibacterium</taxon>
    </lineage>
</organism>
<gene>
    <name evidence="1" type="ORF">OCH7691_04105</name>
</gene>
<sequence length="68" mass="7522">MTHRKIIPLALVLFAAGLSGCAGSFYSRTCEERGLVSGTEAFQRCLAELQREQDVNDRMNNRYKSGGP</sequence>
<dbReference type="PROSITE" id="PS51257">
    <property type="entry name" value="PROKAR_LIPOPROTEIN"/>
    <property type="match status" value="1"/>
</dbReference>
<dbReference type="InParanoid" id="A0A1Y5U0Z5"/>